<accession>A0A4U1L5R9</accession>
<feature type="region of interest" description="Disordered" evidence="2">
    <location>
        <begin position="136"/>
        <end position="168"/>
    </location>
</feature>
<feature type="compositionally biased region" description="Basic residues" evidence="2">
    <location>
        <begin position="157"/>
        <end position="168"/>
    </location>
</feature>
<protein>
    <submittedName>
        <fullName evidence="3">Transcriptional regulator</fullName>
    </submittedName>
</protein>
<dbReference type="Gene3D" id="1.10.10.1550">
    <property type="entry name" value="ROS/MUCR transcriptional regulator protein"/>
    <property type="match status" value="1"/>
</dbReference>
<dbReference type="InterPro" id="IPR041920">
    <property type="entry name" value="ROS/MUCR_sf"/>
</dbReference>
<evidence type="ECO:0000313" key="3">
    <source>
        <dbReference type="EMBL" id="TKD51556.1"/>
    </source>
</evidence>
<dbReference type="InterPro" id="IPR008807">
    <property type="entry name" value="ROS_MUCR"/>
</dbReference>
<dbReference type="GO" id="GO:0006355">
    <property type="term" value="P:regulation of DNA-templated transcription"/>
    <property type="evidence" value="ECO:0007669"/>
    <property type="project" value="InterPro"/>
</dbReference>
<comment type="similarity">
    <text evidence="1">Belongs to the ros/MucR family.</text>
</comment>
<comment type="caution">
    <text evidence="3">The sequence shown here is derived from an EMBL/GenBank/DDBJ whole genome shotgun (WGS) entry which is preliminary data.</text>
</comment>
<reference evidence="3 4" key="1">
    <citation type="submission" date="2019-04" db="EMBL/GenBank/DDBJ databases">
        <authorList>
            <person name="Yang Y."/>
            <person name="Wei D."/>
        </authorList>
    </citation>
    <scope>NUCLEOTIDE SEQUENCE [LARGE SCALE GENOMIC DNA]</scope>
    <source>
        <strain evidence="3 4">L-1-4w-11</strain>
    </source>
</reference>
<name>A0A4U1L5R9_9SPHN</name>
<dbReference type="Pfam" id="PF05443">
    <property type="entry name" value="ROS_MUCR"/>
    <property type="match status" value="1"/>
</dbReference>
<dbReference type="AlphaFoldDB" id="A0A4U1L5R9"/>
<organism evidence="3 4">
    <name type="scientific">Sphingomonas baiyangensis</name>
    <dbReference type="NCBI Taxonomy" id="2572576"/>
    <lineage>
        <taxon>Bacteria</taxon>
        <taxon>Pseudomonadati</taxon>
        <taxon>Pseudomonadota</taxon>
        <taxon>Alphaproteobacteria</taxon>
        <taxon>Sphingomonadales</taxon>
        <taxon>Sphingomonadaceae</taxon>
        <taxon>Sphingomonas</taxon>
    </lineage>
</organism>
<dbReference type="EMBL" id="SWKR01000002">
    <property type="protein sequence ID" value="TKD51556.1"/>
    <property type="molecule type" value="Genomic_DNA"/>
</dbReference>
<dbReference type="GO" id="GO:0003677">
    <property type="term" value="F:DNA binding"/>
    <property type="evidence" value="ECO:0007669"/>
    <property type="project" value="InterPro"/>
</dbReference>
<dbReference type="GO" id="GO:0008270">
    <property type="term" value="F:zinc ion binding"/>
    <property type="evidence" value="ECO:0007669"/>
    <property type="project" value="InterPro"/>
</dbReference>
<proteinExistence type="inferred from homology"/>
<dbReference type="RefSeq" id="WP_136943492.1">
    <property type="nucleotide sequence ID" value="NZ_SWKR01000002.1"/>
</dbReference>
<dbReference type="Proteomes" id="UP000309138">
    <property type="component" value="Unassembled WGS sequence"/>
</dbReference>
<keyword evidence="4" id="KW-1185">Reference proteome</keyword>
<evidence type="ECO:0000313" key="4">
    <source>
        <dbReference type="Proteomes" id="UP000309138"/>
    </source>
</evidence>
<sequence length="168" mass="18552">MSEEIKLDSIKLATELTIAWLGNQNNRAAAEDVPIFLRQMHRTISELAGTTGAPGQEPVSEADSGFNPAVTVRKSLASKDHILSMIDGKPYKTLRRHLSRHGMTPEQYRERFNLKPDYPMVAENYSEARRAMAHKIGLGSKGRQASVTAASSEAKPKRARKSPVKPAE</sequence>
<evidence type="ECO:0000256" key="1">
    <source>
        <dbReference type="ARBA" id="ARBA00007031"/>
    </source>
</evidence>
<dbReference type="OrthoDB" id="9809693at2"/>
<gene>
    <name evidence="3" type="ORF">FBR43_12925</name>
</gene>
<evidence type="ECO:0000256" key="2">
    <source>
        <dbReference type="SAM" id="MobiDB-lite"/>
    </source>
</evidence>